<organism evidence="1 2">
    <name type="scientific">Lupinus albus</name>
    <name type="common">White lupine</name>
    <name type="synonym">Lupinus termis</name>
    <dbReference type="NCBI Taxonomy" id="3870"/>
    <lineage>
        <taxon>Eukaryota</taxon>
        <taxon>Viridiplantae</taxon>
        <taxon>Streptophyta</taxon>
        <taxon>Embryophyta</taxon>
        <taxon>Tracheophyta</taxon>
        <taxon>Spermatophyta</taxon>
        <taxon>Magnoliopsida</taxon>
        <taxon>eudicotyledons</taxon>
        <taxon>Gunneridae</taxon>
        <taxon>Pentapetalae</taxon>
        <taxon>rosids</taxon>
        <taxon>fabids</taxon>
        <taxon>Fabales</taxon>
        <taxon>Fabaceae</taxon>
        <taxon>Papilionoideae</taxon>
        <taxon>50 kb inversion clade</taxon>
        <taxon>genistoids sensu lato</taxon>
        <taxon>core genistoids</taxon>
        <taxon>Genisteae</taxon>
        <taxon>Lupinus</taxon>
    </lineage>
</organism>
<dbReference type="OrthoDB" id="1735063at2759"/>
<evidence type="ECO:0000313" key="1">
    <source>
        <dbReference type="EMBL" id="KAE9619271.1"/>
    </source>
</evidence>
<dbReference type="InterPro" id="IPR044811">
    <property type="entry name" value="DME/ROS1"/>
</dbReference>
<dbReference type="GO" id="GO:0019104">
    <property type="term" value="F:DNA N-glycosylase activity"/>
    <property type="evidence" value="ECO:0007669"/>
    <property type="project" value="InterPro"/>
</dbReference>
<dbReference type="AlphaFoldDB" id="A0A6A4QZT0"/>
<sequence>MITFGKVFCTKNKPNCNACPMRAECRHFASAFASARLALPGPEEKSIVGVSVPIAADRNPYVDMKPMILPIPENNFIGEATHESGKCEPIIEEPTTPEQDSTNALESDIEDFFVEDPDEIPPIEFNISESATNVQSFMQYMEDNDGDMSKALVALTSQSASIPVQKIKNVSRLRTEHQVYELPDSHPLLEKVGYSFLCTK</sequence>
<dbReference type="Proteomes" id="UP000447434">
    <property type="component" value="Chromosome 2"/>
</dbReference>
<dbReference type="SMART" id="SM00525">
    <property type="entry name" value="FES"/>
    <property type="match status" value="1"/>
</dbReference>
<accession>A0A6A4QZT0</accession>
<proteinExistence type="predicted"/>
<protein>
    <submittedName>
        <fullName evidence="1">Putative DNA glycosylase, helix-turn-helix, base-excision DNA repair</fullName>
    </submittedName>
</protein>
<dbReference type="GO" id="GO:0006281">
    <property type="term" value="P:DNA repair"/>
    <property type="evidence" value="ECO:0007669"/>
    <property type="project" value="InterPro"/>
</dbReference>
<dbReference type="SUPFAM" id="SSF48150">
    <property type="entry name" value="DNA-glycosylase"/>
    <property type="match status" value="1"/>
</dbReference>
<dbReference type="InterPro" id="IPR023170">
    <property type="entry name" value="HhH_base_excis_C"/>
</dbReference>
<name>A0A6A4QZT0_LUPAL</name>
<dbReference type="GO" id="GO:0035514">
    <property type="term" value="F:DNA demethylase activity"/>
    <property type="evidence" value="ECO:0007669"/>
    <property type="project" value="InterPro"/>
</dbReference>
<dbReference type="PANTHER" id="PTHR46213">
    <property type="entry name" value="TRANSCRIPTIONAL ACTIVATOR DEMETER"/>
    <property type="match status" value="1"/>
</dbReference>
<keyword evidence="2" id="KW-1185">Reference proteome</keyword>
<dbReference type="InterPro" id="IPR003651">
    <property type="entry name" value="Endonuclease3_FeS-loop_motif"/>
</dbReference>
<gene>
    <name evidence="1" type="ORF">Lalb_Chr02g0151341</name>
</gene>
<dbReference type="PANTHER" id="PTHR46213:SF24">
    <property type="entry name" value="HHH-GPD DOMAIN-CONTAINING PROTEIN"/>
    <property type="match status" value="1"/>
</dbReference>
<comment type="caution">
    <text evidence="1">The sequence shown here is derived from an EMBL/GenBank/DDBJ whole genome shotgun (WGS) entry which is preliminary data.</text>
</comment>
<dbReference type="EMBL" id="WOCE01000002">
    <property type="protein sequence ID" value="KAE9619271.1"/>
    <property type="molecule type" value="Genomic_DNA"/>
</dbReference>
<dbReference type="GO" id="GO:0051539">
    <property type="term" value="F:4 iron, 4 sulfur cluster binding"/>
    <property type="evidence" value="ECO:0007669"/>
    <property type="project" value="InterPro"/>
</dbReference>
<dbReference type="Gene3D" id="1.10.1670.10">
    <property type="entry name" value="Helix-hairpin-Helix base-excision DNA repair enzymes (C-terminal)"/>
    <property type="match status" value="1"/>
</dbReference>
<dbReference type="GO" id="GO:0141166">
    <property type="term" value="P:chromosomal 5-methylcytosine DNA demethylation pathway"/>
    <property type="evidence" value="ECO:0007669"/>
    <property type="project" value="InterPro"/>
</dbReference>
<reference evidence="2" key="1">
    <citation type="journal article" date="2020" name="Nat. Commun.">
        <title>Genome sequence of the cluster root forming white lupin.</title>
        <authorList>
            <person name="Hufnagel B."/>
            <person name="Marques A."/>
            <person name="Soriano A."/>
            <person name="Marques L."/>
            <person name="Divol F."/>
            <person name="Doumas P."/>
            <person name="Sallet E."/>
            <person name="Mancinotti D."/>
            <person name="Carrere S."/>
            <person name="Marande W."/>
            <person name="Arribat S."/>
            <person name="Keller J."/>
            <person name="Huneau C."/>
            <person name="Blein T."/>
            <person name="Aime D."/>
            <person name="Laguerre M."/>
            <person name="Taylor J."/>
            <person name="Schubert V."/>
            <person name="Nelson M."/>
            <person name="Geu-Flores F."/>
            <person name="Crespi M."/>
            <person name="Gallardo-Guerrero K."/>
            <person name="Delaux P.-M."/>
            <person name="Salse J."/>
            <person name="Berges H."/>
            <person name="Guyot R."/>
            <person name="Gouzy J."/>
            <person name="Peret B."/>
        </authorList>
    </citation>
    <scope>NUCLEOTIDE SEQUENCE [LARGE SCALE GENOMIC DNA]</scope>
    <source>
        <strain evidence="2">cv. Amiga</strain>
    </source>
</reference>
<evidence type="ECO:0000313" key="2">
    <source>
        <dbReference type="Proteomes" id="UP000447434"/>
    </source>
</evidence>
<dbReference type="InterPro" id="IPR011257">
    <property type="entry name" value="DNA_glycosylase"/>
</dbReference>